<keyword evidence="1" id="KW-0677">Repeat</keyword>
<evidence type="ECO:0000313" key="4">
    <source>
        <dbReference type="EMBL" id="VTQ92798.1"/>
    </source>
</evidence>
<reference evidence="4 5" key="1">
    <citation type="submission" date="2019-05" db="EMBL/GenBank/DDBJ databases">
        <authorList>
            <consortium name="Pathogen Informatics"/>
        </authorList>
    </citation>
    <scope>NUCLEOTIDE SEQUENCE [LARGE SCALE GENOMIC DNA]</scope>
    <source>
        <strain evidence="4 5">NCTC503</strain>
    </source>
</reference>
<evidence type="ECO:0000256" key="1">
    <source>
        <dbReference type="ARBA" id="ARBA00022737"/>
    </source>
</evidence>
<dbReference type="SUPFAM" id="SSF48452">
    <property type="entry name" value="TPR-like"/>
    <property type="match status" value="1"/>
</dbReference>
<dbReference type="EMBL" id="LR590481">
    <property type="protein sequence ID" value="VTQ92798.1"/>
    <property type="molecule type" value="Genomic_DNA"/>
</dbReference>
<dbReference type="Pfam" id="PF13424">
    <property type="entry name" value="TPR_12"/>
    <property type="match status" value="1"/>
</dbReference>
<keyword evidence="2 3" id="KW-0802">TPR repeat</keyword>
<proteinExistence type="predicted"/>
<dbReference type="RefSeq" id="WP_138210587.1">
    <property type="nucleotide sequence ID" value="NZ_CBCRUQ010000003.1"/>
</dbReference>
<protein>
    <submittedName>
        <fullName evidence="4">TPR repeats containing protein</fullName>
    </submittedName>
</protein>
<name>A0A4U9RMT5_HATHI</name>
<sequence length="359" mass="42059">MDIKSKVNEGLSKLLFLQLKKNNYLGEYYIKEDIYAPIKATTIIEKINKGEKVDNIPVSAFIEGMCYVLGADEEFRFKNEYIEILNTLNGSVDFIKNRIFMEVKDKKYEEAYIFIKGLLKIENSEEVYNKAFLLLQELISLDEDYREEEFYIIDSAKNIPNYSLPYFYEAMAYRDVKEFEKALVSIHTYLEKGGKETEEVIELKENLISINQFNKGKKLSTENPEEALKYLIPLIDYYGETANIYYYIAVSYRNLGNFEKAIYYLNEAATIDDALIEVLNEYGINYASLGEFNRAVDYFEKAFEACKNIEICTNIVMCYINLKNIEKAKEYMEKAIKLDEQDEIVKELITYFNNIDIQI</sequence>
<dbReference type="AlphaFoldDB" id="A0A4U9RMT5"/>
<dbReference type="Gene3D" id="1.25.40.10">
    <property type="entry name" value="Tetratricopeptide repeat domain"/>
    <property type="match status" value="1"/>
</dbReference>
<dbReference type="PANTHER" id="PTHR45586:SF1">
    <property type="entry name" value="LIPOPOLYSACCHARIDE ASSEMBLY PROTEIN B"/>
    <property type="match status" value="1"/>
</dbReference>
<dbReference type="OrthoDB" id="358807at2"/>
<dbReference type="Pfam" id="PF13181">
    <property type="entry name" value="TPR_8"/>
    <property type="match status" value="1"/>
</dbReference>
<organism evidence="4 5">
    <name type="scientific">Hathewaya histolytica</name>
    <name type="common">Clostridium histolyticum</name>
    <dbReference type="NCBI Taxonomy" id="1498"/>
    <lineage>
        <taxon>Bacteria</taxon>
        <taxon>Bacillati</taxon>
        <taxon>Bacillota</taxon>
        <taxon>Clostridia</taxon>
        <taxon>Eubacteriales</taxon>
        <taxon>Clostridiaceae</taxon>
        <taxon>Hathewaya</taxon>
    </lineage>
</organism>
<keyword evidence="5" id="KW-1185">Reference proteome</keyword>
<dbReference type="InterPro" id="IPR011990">
    <property type="entry name" value="TPR-like_helical_dom_sf"/>
</dbReference>
<accession>A0A4U9RMT5</accession>
<feature type="repeat" description="TPR" evidence="3">
    <location>
        <begin position="242"/>
        <end position="275"/>
    </location>
</feature>
<dbReference type="InterPro" id="IPR019734">
    <property type="entry name" value="TPR_rpt"/>
</dbReference>
<gene>
    <name evidence="4" type="ORF">NCTC503_02006</name>
</gene>
<evidence type="ECO:0000256" key="3">
    <source>
        <dbReference type="PROSITE-ProRule" id="PRU00339"/>
    </source>
</evidence>
<dbReference type="PANTHER" id="PTHR45586">
    <property type="entry name" value="TPR REPEAT-CONTAINING PROTEIN PA4667"/>
    <property type="match status" value="1"/>
</dbReference>
<evidence type="ECO:0000256" key="2">
    <source>
        <dbReference type="ARBA" id="ARBA00022803"/>
    </source>
</evidence>
<dbReference type="PROSITE" id="PS50005">
    <property type="entry name" value="TPR"/>
    <property type="match status" value="2"/>
</dbReference>
<dbReference type="InterPro" id="IPR051012">
    <property type="entry name" value="CellSynth/LPSAsmb/PSIAsmb"/>
</dbReference>
<dbReference type="Proteomes" id="UP000308489">
    <property type="component" value="Chromosome 1"/>
</dbReference>
<dbReference type="SMART" id="SM00028">
    <property type="entry name" value="TPR"/>
    <property type="match status" value="4"/>
</dbReference>
<feature type="repeat" description="TPR" evidence="3">
    <location>
        <begin position="276"/>
        <end position="309"/>
    </location>
</feature>
<evidence type="ECO:0000313" key="5">
    <source>
        <dbReference type="Proteomes" id="UP000308489"/>
    </source>
</evidence>
<dbReference type="KEGG" id="hhw:NCTC503_02006"/>